<reference evidence="2" key="1">
    <citation type="submission" date="2019-10" db="EMBL/GenBank/DDBJ databases">
        <title>Draft genome sequece of Microseira wollei NIES-4236.</title>
        <authorList>
            <person name="Yamaguchi H."/>
            <person name="Suzuki S."/>
            <person name="Kawachi M."/>
        </authorList>
    </citation>
    <scope>NUCLEOTIDE SEQUENCE</scope>
    <source>
        <strain evidence="2">NIES-4236</strain>
    </source>
</reference>
<evidence type="ECO:0000313" key="2">
    <source>
        <dbReference type="EMBL" id="GET40717.1"/>
    </source>
</evidence>
<keyword evidence="3" id="KW-1185">Reference proteome</keyword>
<dbReference type="EMBL" id="BLAY01000098">
    <property type="protein sequence ID" value="GET40717.1"/>
    <property type="molecule type" value="Genomic_DNA"/>
</dbReference>
<dbReference type="AlphaFoldDB" id="A0AAV3XJX5"/>
<feature type="region of interest" description="Disordered" evidence="1">
    <location>
        <begin position="1"/>
        <end position="31"/>
    </location>
</feature>
<evidence type="ECO:0000313" key="3">
    <source>
        <dbReference type="Proteomes" id="UP001050975"/>
    </source>
</evidence>
<feature type="compositionally biased region" description="Acidic residues" evidence="1">
    <location>
        <begin position="10"/>
        <end position="19"/>
    </location>
</feature>
<comment type="caution">
    <text evidence="2">The sequence shown here is derived from an EMBL/GenBank/DDBJ whole genome shotgun (WGS) entry which is preliminary data.</text>
</comment>
<organism evidence="2 3">
    <name type="scientific">Microseira wollei NIES-4236</name>
    <dbReference type="NCBI Taxonomy" id="2530354"/>
    <lineage>
        <taxon>Bacteria</taxon>
        <taxon>Bacillati</taxon>
        <taxon>Cyanobacteriota</taxon>
        <taxon>Cyanophyceae</taxon>
        <taxon>Oscillatoriophycideae</taxon>
        <taxon>Aerosakkonematales</taxon>
        <taxon>Aerosakkonemataceae</taxon>
        <taxon>Microseira</taxon>
    </lineage>
</organism>
<sequence length="79" mass="9279">MFGLFGSDRNDDEEEENTEAENRHAVTSPENCDKMAKKYGWELDRVEKTGRVPLGYDCVFKGKQTSFWDMWQDHQDAEE</sequence>
<proteinExistence type="predicted"/>
<accession>A0AAV3XJX5</accession>
<evidence type="ECO:0000256" key="1">
    <source>
        <dbReference type="SAM" id="MobiDB-lite"/>
    </source>
</evidence>
<protein>
    <submittedName>
        <fullName evidence="2">Uncharacterized protein</fullName>
    </submittedName>
</protein>
<dbReference type="RefSeq" id="WP_226586781.1">
    <property type="nucleotide sequence ID" value="NZ_BLAY01000098.1"/>
</dbReference>
<name>A0AAV3XJX5_9CYAN</name>
<gene>
    <name evidence="2" type="ORF">MiSe_55280</name>
</gene>
<dbReference type="Proteomes" id="UP001050975">
    <property type="component" value="Unassembled WGS sequence"/>
</dbReference>